<feature type="region of interest" description="Disordered" evidence="1">
    <location>
        <begin position="146"/>
        <end position="175"/>
    </location>
</feature>
<name>I4DAE7_DESAJ</name>
<keyword evidence="4" id="KW-1185">Reference proteome</keyword>
<evidence type="ECO:0000313" key="3">
    <source>
        <dbReference type="EMBL" id="AFM42771.1"/>
    </source>
</evidence>
<dbReference type="STRING" id="646529.Desaci_3895"/>
<reference evidence="3 4" key="1">
    <citation type="journal article" date="2012" name="J. Bacteriol.">
        <title>Complete genome sequences of Desulfosporosinus orientis DSM765T, Desulfosporosinus youngiae DSM17734T, Desulfosporosinus meridiei DSM13257T, and Desulfosporosinus acidiphilus DSM22704T.</title>
        <authorList>
            <person name="Pester M."/>
            <person name="Brambilla E."/>
            <person name="Alazard D."/>
            <person name="Rattei T."/>
            <person name="Weinmaier T."/>
            <person name="Han J."/>
            <person name="Lucas S."/>
            <person name="Lapidus A."/>
            <person name="Cheng J.F."/>
            <person name="Goodwin L."/>
            <person name="Pitluck S."/>
            <person name="Peters L."/>
            <person name="Ovchinnikova G."/>
            <person name="Teshima H."/>
            <person name="Detter J.C."/>
            <person name="Han C.S."/>
            <person name="Tapia R."/>
            <person name="Land M.L."/>
            <person name="Hauser L."/>
            <person name="Kyrpides N.C."/>
            <person name="Ivanova N.N."/>
            <person name="Pagani I."/>
            <person name="Huntmann M."/>
            <person name="Wei C.L."/>
            <person name="Davenport K.W."/>
            <person name="Daligault H."/>
            <person name="Chain P.S."/>
            <person name="Chen A."/>
            <person name="Mavromatis K."/>
            <person name="Markowitz V."/>
            <person name="Szeto E."/>
            <person name="Mikhailova N."/>
            <person name="Pati A."/>
            <person name="Wagner M."/>
            <person name="Woyke T."/>
            <person name="Ollivier B."/>
            <person name="Klenk H.P."/>
            <person name="Spring S."/>
            <person name="Loy A."/>
        </authorList>
    </citation>
    <scope>NUCLEOTIDE SEQUENCE [LARGE SCALE GENOMIC DNA]</scope>
    <source>
        <strain evidence="4">DSM 22704 / JCM 16185 / SJ4</strain>
    </source>
</reference>
<dbReference type="AlphaFoldDB" id="I4DAE7"/>
<dbReference type="eggNOG" id="ENOG502ZWX2">
    <property type="taxonomic scope" value="Bacteria"/>
</dbReference>
<feature type="region of interest" description="Disordered" evidence="1">
    <location>
        <begin position="26"/>
        <end position="92"/>
    </location>
</feature>
<feature type="chain" id="PRO_5003688294" evidence="2">
    <location>
        <begin position="25"/>
        <end position="175"/>
    </location>
</feature>
<organism evidence="3 4">
    <name type="scientific">Desulfosporosinus acidiphilus (strain DSM 22704 / JCM 16185 / SJ4)</name>
    <dbReference type="NCBI Taxonomy" id="646529"/>
    <lineage>
        <taxon>Bacteria</taxon>
        <taxon>Bacillati</taxon>
        <taxon>Bacillota</taxon>
        <taxon>Clostridia</taxon>
        <taxon>Eubacteriales</taxon>
        <taxon>Desulfitobacteriaceae</taxon>
        <taxon>Desulfosporosinus</taxon>
    </lineage>
</organism>
<evidence type="ECO:0000256" key="2">
    <source>
        <dbReference type="SAM" id="SignalP"/>
    </source>
</evidence>
<keyword evidence="2" id="KW-0732">Signal</keyword>
<protein>
    <submittedName>
        <fullName evidence="3">Uncharacterized protein</fullName>
    </submittedName>
</protein>
<dbReference type="Proteomes" id="UP000002892">
    <property type="component" value="Chromosome"/>
</dbReference>
<sequence>MQKKALVATLSMALVLGVAGIVNAATTGSNSHNTLSQPSSATSYMTPSNVTSPGDLQGTTPKTNQTNPSNPTSANEPNNQLQNMPGYTQMQTMPMSTPIATNEPNNQIQNMPGYTQMQTKSVSTPMNGPMNNSQSQQVMSGTYRSNKVNASSTTQQSGQYSRVRTMMGSTGRMGR</sequence>
<feature type="compositionally biased region" description="Polar residues" evidence="1">
    <location>
        <begin position="146"/>
        <end position="162"/>
    </location>
</feature>
<dbReference type="OrthoDB" id="1798159at2"/>
<dbReference type="HOGENOM" id="CLU_1530160_0_0_9"/>
<evidence type="ECO:0000256" key="1">
    <source>
        <dbReference type="SAM" id="MobiDB-lite"/>
    </source>
</evidence>
<feature type="signal peptide" evidence="2">
    <location>
        <begin position="1"/>
        <end position="24"/>
    </location>
</feature>
<accession>I4DAE7</accession>
<gene>
    <name evidence="3" type="ordered locus">Desaci_3895</name>
</gene>
<dbReference type="EMBL" id="CP003639">
    <property type="protein sequence ID" value="AFM42771.1"/>
    <property type="molecule type" value="Genomic_DNA"/>
</dbReference>
<evidence type="ECO:0000313" key="4">
    <source>
        <dbReference type="Proteomes" id="UP000002892"/>
    </source>
</evidence>
<dbReference type="KEGG" id="dai:Desaci_3895"/>
<proteinExistence type="predicted"/>